<gene>
    <name evidence="2" type="ORF">theurythT_19960</name>
</gene>
<sequence>MKKAIGAFILVLFITTSYLAIGFTKMSAENAKLTKMLLDKEEDYNWLERELYATKKQLDKVVREQDNLPNDIAVNNLNTTHVVNGPNSKKATQTQKMLSKQKTAKQLLDSERLTSNGQRL</sequence>
<evidence type="ECO:0000313" key="3">
    <source>
        <dbReference type="Proteomes" id="UP001157133"/>
    </source>
</evidence>
<dbReference type="EMBL" id="BSSU01000009">
    <property type="protein sequence ID" value="GLX82544.1"/>
    <property type="molecule type" value="Genomic_DNA"/>
</dbReference>
<reference evidence="2 3" key="1">
    <citation type="submission" date="2023-03" db="EMBL/GenBank/DDBJ databases">
        <title>Draft genome sequence of Thalassotalea eurytherma JCM 18482T.</title>
        <authorList>
            <person name="Sawabe T."/>
        </authorList>
    </citation>
    <scope>NUCLEOTIDE SEQUENCE [LARGE SCALE GENOMIC DNA]</scope>
    <source>
        <strain evidence="2 3">JCM 18482</strain>
    </source>
</reference>
<protein>
    <recommendedName>
        <fullName evidence="4">Cell division protein FtsL</fullName>
    </recommendedName>
</protein>
<feature type="region of interest" description="Disordered" evidence="1">
    <location>
        <begin position="78"/>
        <end position="120"/>
    </location>
</feature>
<dbReference type="RefSeq" id="WP_284207910.1">
    <property type="nucleotide sequence ID" value="NZ_BSSU01000009.1"/>
</dbReference>
<dbReference type="Proteomes" id="UP001157133">
    <property type="component" value="Unassembled WGS sequence"/>
</dbReference>
<evidence type="ECO:0008006" key="4">
    <source>
        <dbReference type="Google" id="ProtNLM"/>
    </source>
</evidence>
<keyword evidence="3" id="KW-1185">Reference proteome</keyword>
<feature type="compositionally biased region" description="Polar residues" evidence="1">
    <location>
        <begin position="78"/>
        <end position="101"/>
    </location>
</feature>
<evidence type="ECO:0000256" key="1">
    <source>
        <dbReference type="SAM" id="MobiDB-lite"/>
    </source>
</evidence>
<name>A0ABQ6H3P3_9GAMM</name>
<organism evidence="2 3">
    <name type="scientific">Thalassotalea eurytherma</name>
    <dbReference type="NCBI Taxonomy" id="1144278"/>
    <lineage>
        <taxon>Bacteria</taxon>
        <taxon>Pseudomonadati</taxon>
        <taxon>Pseudomonadota</taxon>
        <taxon>Gammaproteobacteria</taxon>
        <taxon>Alteromonadales</taxon>
        <taxon>Colwelliaceae</taxon>
        <taxon>Thalassotalea</taxon>
    </lineage>
</organism>
<accession>A0ABQ6H3P3</accession>
<evidence type="ECO:0000313" key="2">
    <source>
        <dbReference type="EMBL" id="GLX82544.1"/>
    </source>
</evidence>
<proteinExistence type="predicted"/>
<comment type="caution">
    <text evidence="2">The sequence shown here is derived from an EMBL/GenBank/DDBJ whole genome shotgun (WGS) entry which is preliminary data.</text>
</comment>